<dbReference type="AlphaFoldDB" id="A0A8B2NSI5"/>
<keyword evidence="5" id="KW-0029">Amino-acid transport</keyword>
<accession>A0A8B2NSI5</accession>
<comment type="caution">
    <text evidence="9">The sequence shown here is derived from an EMBL/GenBank/DDBJ whole genome shotgun (WGS) entry which is preliminary data.</text>
</comment>
<evidence type="ECO:0000256" key="1">
    <source>
        <dbReference type="ARBA" id="ARBA00022448"/>
    </source>
</evidence>
<dbReference type="RefSeq" id="WP_111349332.1">
    <property type="nucleotide sequence ID" value="NZ_QHHQ01000005.1"/>
</dbReference>
<keyword evidence="3" id="KW-0997">Cell inner membrane</keyword>
<keyword evidence="10" id="KW-1185">Reference proteome</keyword>
<sequence length="142" mass="15260">MRTFIADTLALVTFFTVLGALNEHYIAGMAWSEVARSRTIGAPLMVLTARPYGIWRDWLIGRIAPPLPRVAADALALLIFQVPIYAAILWVSGASVAGVAQGSASFAVLMLVVGRPYGLWLDFVRARFGLGHGGMTPMTLGD</sequence>
<dbReference type="Proteomes" id="UP000249590">
    <property type="component" value="Unassembled WGS sequence"/>
</dbReference>
<gene>
    <name evidence="9" type="ORF">DLJ53_22105</name>
</gene>
<evidence type="ECO:0000256" key="7">
    <source>
        <dbReference type="ARBA" id="ARBA00023136"/>
    </source>
</evidence>
<feature type="transmembrane region" description="Helical" evidence="8">
    <location>
        <begin position="99"/>
        <end position="118"/>
    </location>
</feature>
<dbReference type="GO" id="GO:0034639">
    <property type="term" value="F:L-amino acid efflux transmembrane transporter activity"/>
    <property type="evidence" value="ECO:0007669"/>
    <property type="project" value="InterPro"/>
</dbReference>
<proteinExistence type="predicted"/>
<feature type="transmembrane region" description="Helical" evidence="8">
    <location>
        <begin position="74"/>
        <end position="93"/>
    </location>
</feature>
<keyword evidence="4 8" id="KW-0812">Transmembrane</keyword>
<evidence type="ECO:0000256" key="2">
    <source>
        <dbReference type="ARBA" id="ARBA00022475"/>
    </source>
</evidence>
<evidence type="ECO:0000313" key="10">
    <source>
        <dbReference type="Proteomes" id="UP000249590"/>
    </source>
</evidence>
<evidence type="ECO:0000256" key="5">
    <source>
        <dbReference type="ARBA" id="ARBA00022970"/>
    </source>
</evidence>
<reference evidence="9 10" key="1">
    <citation type="submission" date="2018-05" db="EMBL/GenBank/DDBJ databases">
        <title>Acuticoccus sediminis sp. nov., isolated from deep-sea sediment of Indian Ocean.</title>
        <authorList>
            <person name="Liu X."/>
            <person name="Lai Q."/>
            <person name="Du Y."/>
            <person name="Sun F."/>
            <person name="Zhang X."/>
            <person name="Wang S."/>
            <person name="Shao Z."/>
        </authorList>
    </citation>
    <scope>NUCLEOTIDE SEQUENCE [LARGE SCALE GENOMIC DNA]</scope>
    <source>
        <strain evidence="9 10">PTG4-2</strain>
    </source>
</reference>
<organism evidence="9 10">
    <name type="scientific">Acuticoccus sediminis</name>
    <dbReference type="NCBI Taxonomy" id="2184697"/>
    <lineage>
        <taxon>Bacteria</taxon>
        <taxon>Pseudomonadati</taxon>
        <taxon>Pseudomonadota</taxon>
        <taxon>Alphaproteobacteria</taxon>
        <taxon>Hyphomicrobiales</taxon>
        <taxon>Amorphaceae</taxon>
        <taxon>Acuticoccus</taxon>
    </lineage>
</organism>
<protein>
    <submittedName>
        <fullName evidence="9">L-alanine exporter AlaE</fullName>
    </submittedName>
</protein>
<dbReference type="EMBL" id="QHHQ01000005">
    <property type="protein sequence ID" value="RAH99239.1"/>
    <property type="molecule type" value="Genomic_DNA"/>
</dbReference>
<keyword evidence="1" id="KW-0813">Transport</keyword>
<dbReference type="Pfam" id="PF06610">
    <property type="entry name" value="AlaE"/>
    <property type="match status" value="1"/>
</dbReference>
<dbReference type="GO" id="GO:0016020">
    <property type="term" value="C:membrane"/>
    <property type="evidence" value="ECO:0007669"/>
    <property type="project" value="InterPro"/>
</dbReference>
<evidence type="ECO:0000256" key="4">
    <source>
        <dbReference type="ARBA" id="ARBA00022692"/>
    </source>
</evidence>
<name>A0A8B2NSI5_9HYPH</name>
<evidence type="ECO:0000256" key="8">
    <source>
        <dbReference type="SAM" id="Phobius"/>
    </source>
</evidence>
<dbReference type="OrthoDB" id="9006207at2"/>
<dbReference type="InterPro" id="IPR010574">
    <property type="entry name" value="Ala_export_AlaE"/>
</dbReference>
<keyword evidence="6 8" id="KW-1133">Transmembrane helix</keyword>
<keyword evidence="7 8" id="KW-0472">Membrane</keyword>
<keyword evidence="2" id="KW-1003">Cell membrane</keyword>
<evidence type="ECO:0000256" key="6">
    <source>
        <dbReference type="ARBA" id="ARBA00022989"/>
    </source>
</evidence>
<evidence type="ECO:0000256" key="3">
    <source>
        <dbReference type="ARBA" id="ARBA00022519"/>
    </source>
</evidence>
<evidence type="ECO:0000313" key="9">
    <source>
        <dbReference type="EMBL" id="RAH99239.1"/>
    </source>
</evidence>